<dbReference type="AlphaFoldDB" id="A0A0Q3I6S8"/>
<evidence type="ECO:0000313" key="3">
    <source>
        <dbReference type="EMBL" id="SKC08589.1"/>
    </source>
</evidence>
<dbReference type="PANTHER" id="PTHR43812">
    <property type="entry name" value="BLR2425 PROTEIN"/>
    <property type="match status" value="1"/>
</dbReference>
<evidence type="ECO:0000313" key="2">
    <source>
        <dbReference type="EMBL" id="KQK30719.1"/>
    </source>
</evidence>
<evidence type="ECO:0000259" key="1">
    <source>
        <dbReference type="SMART" id="SM00903"/>
    </source>
</evidence>
<dbReference type="SUPFAM" id="SSF50475">
    <property type="entry name" value="FMN-binding split barrel"/>
    <property type="match status" value="1"/>
</dbReference>
<dbReference type="Proteomes" id="UP000190130">
    <property type="component" value="Unassembled WGS sequence"/>
</dbReference>
<name>A0A0Q3I6S8_9HYPH</name>
<dbReference type="EMBL" id="LMAR01000033">
    <property type="protein sequence ID" value="KQK30719.1"/>
    <property type="molecule type" value="Genomic_DNA"/>
</dbReference>
<feature type="domain" description="Flavin reductase like" evidence="1">
    <location>
        <begin position="20"/>
        <end position="173"/>
    </location>
</feature>
<dbReference type="SMART" id="SM00903">
    <property type="entry name" value="Flavin_Reduct"/>
    <property type="match status" value="1"/>
</dbReference>
<sequence>MTYYSATKDDLGFAHDPFKAIVAPRPIGWITALSAKGEVNLSPYSFFNAISSRPNIVMFSSENKKDAVAFIEETGEFTCSLVTKALAQPMNLTSAPLPRGENEYIHAGLEMAPSRFVKPPRVAGTPAALECKLLSIQQLRDLEGNEVPRWMVLGQVVGTFIDDAFVKDGRFDTAGANPIARCGYADYAEVTSLFSIQRPAGG</sequence>
<gene>
    <name evidence="2" type="ORF">ARD30_12275</name>
    <name evidence="3" type="ORF">SAMN05660750_04136</name>
</gene>
<dbReference type="GO" id="GO:0016646">
    <property type="term" value="F:oxidoreductase activity, acting on the CH-NH group of donors, NAD or NADP as acceptor"/>
    <property type="evidence" value="ECO:0007669"/>
    <property type="project" value="UniProtKB-ARBA"/>
</dbReference>
<dbReference type="PANTHER" id="PTHR43812:SF2">
    <property type="entry name" value="FLAVIN REDUCTASE LIKE DOMAIN-CONTAINING PROTEIN"/>
    <property type="match status" value="1"/>
</dbReference>
<reference evidence="2 4" key="1">
    <citation type="submission" date="2015-10" db="EMBL/GenBank/DDBJ databases">
        <title>Draft genome of Bosea thiooxidans.</title>
        <authorList>
            <person name="Wang X."/>
        </authorList>
    </citation>
    <scope>NUCLEOTIDE SEQUENCE [LARGE SCALE GENOMIC DNA]</scope>
    <source>
        <strain evidence="2 4">CGMCC 9174</strain>
    </source>
</reference>
<dbReference type="STRING" id="53254.SAMN05660750_04136"/>
<accession>A0A0Q3I6S8</accession>
<dbReference type="GO" id="GO:0010181">
    <property type="term" value="F:FMN binding"/>
    <property type="evidence" value="ECO:0007669"/>
    <property type="project" value="InterPro"/>
</dbReference>
<dbReference type="Proteomes" id="UP000051562">
    <property type="component" value="Unassembled WGS sequence"/>
</dbReference>
<dbReference type="Pfam" id="PF01613">
    <property type="entry name" value="Flavin_Reduct"/>
    <property type="match status" value="1"/>
</dbReference>
<dbReference type="RefSeq" id="WP_055727880.1">
    <property type="nucleotide sequence ID" value="NZ_FUYX01000013.1"/>
</dbReference>
<evidence type="ECO:0000313" key="5">
    <source>
        <dbReference type="Proteomes" id="UP000190130"/>
    </source>
</evidence>
<evidence type="ECO:0000313" key="4">
    <source>
        <dbReference type="Proteomes" id="UP000051562"/>
    </source>
</evidence>
<dbReference type="Gene3D" id="2.30.110.10">
    <property type="entry name" value="Electron Transport, Fmn-binding Protein, Chain A"/>
    <property type="match status" value="1"/>
</dbReference>
<dbReference type="InterPro" id="IPR002563">
    <property type="entry name" value="Flavin_Rdtase-like_dom"/>
</dbReference>
<dbReference type="OrthoDB" id="9783347at2"/>
<protein>
    <submittedName>
        <fullName evidence="3">NADH-FMN oxidoreductase RutF, flavin reductase (DIM6/NTAB) family</fullName>
    </submittedName>
</protein>
<dbReference type="EMBL" id="FUYX01000013">
    <property type="protein sequence ID" value="SKC08589.1"/>
    <property type="molecule type" value="Genomic_DNA"/>
</dbReference>
<organism evidence="2 4">
    <name type="scientific">Bosea thiooxidans</name>
    <dbReference type="NCBI Taxonomy" id="53254"/>
    <lineage>
        <taxon>Bacteria</taxon>
        <taxon>Pseudomonadati</taxon>
        <taxon>Pseudomonadota</taxon>
        <taxon>Alphaproteobacteria</taxon>
        <taxon>Hyphomicrobiales</taxon>
        <taxon>Boseaceae</taxon>
        <taxon>Bosea</taxon>
    </lineage>
</organism>
<dbReference type="InterPro" id="IPR012349">
    <property type="entry name" value="Split_barrel_FMN-bd"/>
</dbReference>
<reference evidence="3 5" key="2">
    <citation type="submission" date="2017-02" db="EMBL/GenBank/DDBJ databases">
        <authorList>
            <person name="Peterson S.W."/>
        </authorList>
    </citation>
    <scope>NUCLEOTIDE SEQUENCE [LARGE SCALE GENOMIC DNA]</scope>
    <source>
        <strain evidence="3 5">DSM 9653</strain>
    </source>
</reference>
<keyword evidence="4" id="KW-1185">Reference proteome</keyword>
<proteinExistence type="predicted"/>